<dbReference type="Pfam" id="PF08002">
    <property type="entry name" value="DUF1697"/>
    <property type="match status" value="1"/>
</dbReference>
<organism evidence="1 2">
    <name type="scientific">Enterococcus alcedinis</name>
    <dbReference type="NCBI Taxonomy" id="1274384"/>
    <lineage>
        <taxon>Bacteria</taxon>
        <taxon>Bacillati</taxon>
        <taxon>Bacillota</taxon>
        <taxon>Bacilli</taxon>
        <taxon>Lactobacillales</taxon>
        <taxon>Enterococcaceae</taxon>
        <taxon>Enterococcus</taxon>
    </lineage>
</organism>
<comment type="caution">
    <text evidence="1">The sequence shown here is derived from an EMBL/GenBank/DDBJ whole genome shotgun (WGS) entry which is preliminary data.</text>
</comment>
<dbReference type="Gene3D" id="3.30.70.1260">
    <property type="entry name" value="bacterial protein sp0830 like"/>
    <property type="match status" value="1"/>
</dbReference>
<keyword evidence="2" id="KW-1185">Reference proteome</keyword>
<evidence type="ECO:0000313" key="1">
    <source>
        <dbReference type="EMBL" id="GGI66559.1"/>
    </source>
</evidence>
<gene>
    <name evidence="1" type="ORF">GCM10011482_22130</name>
</gene>
<evidence type="ECO:0008006" key="3">
    <source>
        <dbReference type="Google" id="ProtNLM"/>
    </source>
</evidence>
<sequence length="181" mass="20512">MIYVALLRGINVGGNNKIKMAELKIGFESLGFQNVTTYLHSGNIVFQAEDETKKGLALKIEAMIQSTFDLMIPVLIRDSDDIEAVIAALPSDWKNDTTMKSDVLFLWEEVEETDLLEQLKPNPTIDTVYLIPGTILWMVARENVNKSRLKQLVSHSIYKKTTVRNVNTTRKIADLMKNLIE</sequence>
<dbReference type="PANTHER" id="PTHR36439">
    <property type="entry name" value="BLL4334 PROTEIN"/>
    <property type="match status" value="1"/>
</dbReference>
<reference evidence="1" key="1">
    <citation type="journal article" date="2014" name="Int. J. Syst. Evol. Microbiol.">
        <title>Complete genome sequence of Corynebacterium casei LMG S-19264T (=DSM 44701T), isolated from a smear-ripened cheese.</title>
        <authorList>
            <consortium name="US DOE Joint Genome Institute (JGI-PGF)"/>
            <person name="Walter F."/>
            <person name="Albersmeier A."/>
            <person name="Kalinowski J."/>
            <person name="Ruckert C."/>
        </authorList>
    </citation>
    <scope>NUCLEOTIDE SEQUENCE</scope>
    <source>
        <strain evidence="1">CCM 8433</strain>
    </source>
</reference>
<dbReference type="InterPro" id="IPR012545">
    <property type="entry name" value="DUF1697"/>
</dbReference>
<reference evidence="1" key="2">
    <citation type="submission" date="2020-09" db="EMBL/GenBank/DDBJ databases">
        <authorList>
            <person name="Sun Q."/>
            <person name="Sedlacek I."/>
        </authorList>
    </citation>
    <scope>NUCLEOTIDE SEQUENCE</scope>
    <source>
        <strain evidence="1">CCM 8433</strain>
    </source>
</reference>
<dbReference type="Gene3D" id="3.30.70.1280">
    <property type="entry name" value="SP0830-like domains"/>
    <property type="match status" value="1"/>
</dbReference>
<dbReference type="AlphaFoldDB" id="A0A917N5X2"/>
<dbReference type="EMBL" id="BMDT01000012">
    <property type="protein sequence ID" value="GGI66559.1"/>
    <property type="molecule type" value="Genomic_DNA"/>
</dbReference>
<dbReference type="RefSeq" id="WP_188368385.1">
    <property type="nucleotide sequence ID" value="NZ_BMDT01000012.1"/>
</dbReference>
<name>A0A917N5X2_9ENTE</name>
<dbReference type="PANTHER" id="PTHR36439:SF1">
    <property type="entry name" value="DUF1697 DOMAIN-CONTAINING PROTEIN"/>
    <property type="match status" value="1"/>
</dbReference>
<evidence type="ECO:0000313" key="2">
    <source>
        <dbReference type="Proteomes" id="UP000622610"/>
    </source>
</evidence>
<proteinExistence type="predicted"/>
<dbReference type="SUPFAM" id="SSF160379">
    <property type="entry name" value="SP0830-like"/>
    <property type="match status" value="1"/>
</dbReference>
<dbReference type="Proteomes" id="UP000622610">
    <property type="component" value="Unassembled WGS sequence"/>
</dbReference>
<accession>A0A917N5X2</accession>
<dbReference type="PIRSF" id="PIRSF008502">
    <property type="entry name" value="UCP008502"/>
    <property type="match status" value="1"/>
</dbReference>
<protein>
    <recommendedName>
        <fullName evidence="3">DUF1697 domain-containing protein</fullName>
    </recommendedName>
</protein>